<protein>
    <submittedName>
        <fullName evidence="3">Universal stress protein</fullName>
    </submittedName>
</protein>
<dbReference type="PANTHER" id="PTHR46268:SF6">
    <property type="entry name" value="UNIVERSAL STRESS PROTEIN UP12"/>
    <property type="match status" value="1"/>
</dbReference>
<proteinExistence type="inferred from homology"/>
<dbReference type="AlphaFoldDB" id="A0A3A9ZEQ2"/>
<dbReference type="Gene3D" id="3.40.50.620">
    <property type="entry name" value="HUPs"/>
    <property type="match status" value="2"/>
</dbReference>
<feature type="domain" description="UspA" evidence="2">
    <location>
        <begin position="1"/>
        <end position="131"/>
    </location>
</feature>
<evidence type="ECO:0000313" key="3">
    <source>
        <dbReference type="EMBL" id="RKN45707.1"/>
    </source>
</evidence>
<reference evidence="3 4" key="1">
    <citation type="journal article" date="2014" name="Int. J. Syst. Evol. Microbiol.">
        <title>Streptomyces hoynatensis sp. nov., isolated from deep marine sediment.</title>
        <authorList>
            <person name="Veyisoglu A."/>
            <person name="Sahin N."/>
        </authorList>
    </citation>
    <scope>NUCLEOTIDE SEQUENCE [LARGE SCALE GENOMIC DNA]</scope>
    <source>
        <strain evidence="3 4">KCTC 29097</strain>
    </source>
</reference>
<comment type="similarity">
    <text evidence="1">Belongs to the universal stress protein A family.</text>
</comment>
<dbReference type="PRINTS" id="PR01438">
    <property type="entry name" value="UNVRSLSTRESS"/>
</dbReference>
<keyword evidence="4" id="KW-1185">Reference proteome</keyword>
<dbReference type="InterPro" id="IPR006016">
    <property type="entry name" value="UspA"/>
</dbReference>
<dbReference type="OrthoDB" id="4867015at2"/>
<evidence type="ECO:0000256" key="1">
    <source>
        <dbReference type="ARBA" id="ARBA00008791"/>
    </source>
</evidence>
<evidence type="ECO:0000259" key="2">
    <source>
        <dbReference type="Pfam" id="PF00582"/>
    </source>
</evidence>
<dbReference type="Pfam" id="PF00582">
    <property type="entry name" value="Usp"/>
    <property type="match status" value="2"/>
</dbReference>
<sequence length="285" mass="30180">MIRPITVGVDNSTGSRTAGEWAAREAVRRRLPLHLVHVWLDEPTFMAPPPDRAEAERLLGEIAADVAARHPGLEVTSEVVSGSPVARLIERGDEAELLVLGSRGHTAFVGFLLGSVSLPVTAHTARPVVVVCEDTSGEPEAGGEIVVGLKDLGPSADALLGPAFTMASARGAAVRAVGVYSLPSVFGRDAADLLRQQGFNEEEDRVGRALSEALAPWRPQFPRVRVVEHLRFGNAAEELLAAASEAGLLIIGRRVARPALGLRIGPVAQSVLHHSPAPVMIIPYD</sequence>
<dbReference type="RefSeq" id="WP_120675681.1">
    <property type="nucleotide sequence ID" value="NZ_RBAL01000002.1"/>
</dbReference>
<dbReference type="EMBL" id="RBAL01000002">
    <property type="protein sequence ID" value="RKN45707.1"/>
    <property type="molecule type" value="Genomic_DNA"/>
</dbReference>
<dbReference type="InterPro" id="IPR006015">
    <property type="entry name" value="Universal_stress_UspA"/>
</dbReference>
<feature type="domain" description="UspA" evidence="2">
    <location>
        <begin position="145"/>
        <end position="283"/>
    </location>
</feature>
<evidence type="ECO:0000313" key="4">
    <source>
        <dbReference type="Proteomes" id="UP000272474"/>
    </source>
</evidence>
<dbReference type="SUPFAM" id="SSF52402">
    <property type="entry name" value="Adenine nucleotide alpha hydrolases-like"/>
    <property type="match status" value="2"/>
</dbReference>
<gene>
    <name evidence="3" type="ORF">D7294_04375</name>
</gene>
<accession>A0A3A9ZEQ2</accession>
<dbReference type="PANTHER" id="PTHR46268">
    <property type="entry name" value="STRESS RESPONSE PROTEIN NHAX"/>
    <property type="match status" value="1"/>
</dbReference>
<dbReference type="Proteomes" id="UP000272474">
    <property type="component" value="Unassembled WGS sequence"/>
</dbReference>
<name>A0A3A9ZEQ2_9ACTN</name>
<organism evidence="3 4">
    <name type="scientific">Streptomyces hoynatensis</name>
    <dbReference type="NCBI Taxonomy" id="1141874"/>
    <lineage>
        <taxon>Bacteria</taxon>
        <taxon>Bacillati</taxon>
        <taxon>Actinomycetota</taxon>
        <taxon>Actinomycetes</taxon>
        <taxon>Kitasatosporales</taxon>
        <taxon>Streptomycetaceae</taxon>
        <taxon>Streptomyces</taxon>
    </lineage>
</organism>
<dbReference type="InterPro" id="IPR014729">
    <property type="entry name" value="Rossmann-like_a/b/a_fold"/>
</dbReference>
<comment type="caution">
    <text evidence="3">The sequence shown here is derived from an EMBL/GenBank/DDBJ whole genome shotgun (WGS) entry which is preliminary data.</text>
</comment>